<gene>
    <name evidence="2" type="ORF">LCGC14_1280420</name>
</gene>
<comment type="caution">
    <text evidence="2">The sequence shown here is derived from an EMBL/GenBank/DDBJ whole genome shotgun (WGS) entry which is preliminary data.</text>
</comment>
<dbReference type="AlphaFoldDB" id="A0A0F9NC23"/>
<proteinExistence type="predicted"/>
<organism evidence="2">
    <name type="scientific">marine sediment metagenome</name>
    <dbReference type="NCBI Taxonomy" id="412755"/>
    <lineage>
        <taxon>unclassified sequences</taxon>
        <taxon>metagenomes</taxon>
        <taxon>ecological metagenomes</taxon>
    </lineage>
</organism>
<reference evidence="2" key="1">
    <citation type="journal article" date="2015" name="Nature">
        <title>Complex archaea that bridge the gap between prokaryotes and eukaryotes.</title>
        <authorList>
            <person name="Spang A."/>
            <person name="Saw J.H."/>
            <person name="Jorgensen S.L."/>
            <person name="Zaremba-Niedzwiedzka K."/>
            <person name="Martijn J."/>
            <person name="Lind A.E."/>
            <person name="van Eijk R."/>
            <person name="Schleper C."/>
            <person name="Guy L."/>
            <person name="Ettema T.J."/>
        </authorList>
    </citation>
    <scope>NUCLEOTIDE SEQUENCE</scope>
</reference>
<evidence type="ECO:0000256" key="1">
    <source>
        <dbReference type="SAM" id="Phobius"/>
    </source>
</evidence>
<feature type="transmembrane region" description="Helical" evidence="1">
    <location>
        <begin position="12"/>
        <end position="36"/>
    </location>
</feature>
<dbReference type="EMBL" id="LAZR01007278">
    <property type="protein sequence ID" value="KKM86295.1"/>
    <property type="molecule type" value="Genomic_DNA"/>
</dbReference>
<sequence length="97" mass="10378">MTKVMELIGQILLSTGIPVELMALGVLFFFGVWFYLSRMPGSAAAHFTVLLLLSLSPLPISSQPQIIGGLFTSLSIIVVAVTGMVLALGALRKFAQR</sequence>
<protein>
    <submittedName>
        <fullName evidence="2">Uncharacterized protein</fullName>
    </submittedName>
</protein>
<keyword evidence="1" id="KW-0472">Membrane</keyword>
<keyword evidence="1" id="KW-0812">Transmembrane</keyword>
<accession>A0A0F9NC23</accession>
<keyword evidence="1" id="KW-1133">Transmembrane helix</keyword>
<evidence type="ECO:0000313" key="2">
    <source>
        <dbReference type="EMBL" id="KKM86295.1"/>
    </source>
</evidence>
<feature type="transmembrane region" description="Helical" evidence="1">
    <location>
        <begin position="66"/>
        <end position="91"/>
    </location>
</feature>
<name>A0A0F9NC23_9ZZZZ</name>